<name>A0ABW2TJA0_9PSEU</name>
<evidence type="ECO:0000313" key="3">
    <source>
        <dbReference type="Proteomes" id="UP001596512"/>
    </source>
</evidence>
<dbReference type="Proteomes" id="UP001596512">
    <property type="component" value="Unassembled WGS sequence"/>
</dbReference>
<dbReference type="Gene3D" id="3.40.430.10">
    <property type="entry name" value="Dihydrofolate Reductase, subunit A"/>
    <property type="match status" value="1"/>
</dbReference>
<proteinExistence type="predicted"/>
<reference evidence="3" key="1">
    <citation type="journal article" date="2019" name="Int. J. Syst. Evol. Microbiol.">
        <title>The Global Catalogue of Microorganisms (GCM) 10K type strain sequencing project: providing services to taxonomists for standard genome sequencing and annotation.</title>
        <authorList>
            <consortium name="The Broad Institute Genomics Platform"/>
            <consortium name="The Broad Institute Genome Sequencing Center for Infectious Disease"/>
            <person name="Wu L."/>
            <person name="Ma J."/>
        </authorList>
    </citation>
    <scope>NUCLEOTIDE SEQUENCE [LARGE SCALE GENOMIC DNA]</scope>
    <source>
        <strain evidence="3">JCM 17695</strain>
    </source>
</reference>
<sequence length="188" mass="20209">MGEITAVVSVSLDGVMQAPGRPDEDTRGGFTRGGWAQEYADAVQGEYMGKRVADGTPLLFGRRTYEDFAGFWPGRTDGNPFTPVLDAAQKYVVSRTLTEPLPWQNSTVLPDVEAVAALKATTDLTVLGCGELVRGLAGLIDTYLLQIHPLVLGEGCKLFADGFRRLRLVDSVPTTTGVIIATYRTGEA</sequence>
<dbReference type="EMBL" id="JBHTEY010000004">
    <property type="protein sequence ID" value="MFC7613298.1"/>
    <property type="molecule type" value="Genomic_DNA"/>
</dbReference>
<keyword evidence="3" id="KW-1185">Reference proteome</keyword>
<dbReference type="InterPro" id="IPR024072">
    <property type="entry name" value="DHFR-like_dom_sf"/>
</dbReference>
<evidence type="ECO:0000259" key="1">
    <source>
        <dbReference type="Pfam" id="PF01872"/>
    </source>
</evidence>
<gene>
    <name evidence="2" type="ORF">ACFQV2_06415</name>
</gene>
<dbReference type="InterPro" id="IPR002734">
    <property type="entry name" value="RibDG_C"/>
</dbReference>
<feature type="domain" description="Bacterial bifunctional deaminase-reductase C-terminal" evidence="1">
    <location>
        <begin position="4"/>
        <end position="179"/>
    </location>
</feature>
<dbReference type="SUPFAM" id="SSF53597">
    <property type="entry name" value="Dihydrofolate reductase-like"/>
    <property type="match status" value="1"/>
</dbReference>
<accession>A0ABW2TJA0</accession>
<dbReference type="Pfam" id="PF01872">
    <property type="entry name" value="RibD_C"/>
    <property type="match status" value="1"/>
</dbReference>
<comment type="caution">
    <text evidence="2">The sequence shown here is derived from an EMBL/GenBank/DDBJ whole genome shotgun (WGS) entry which is preliminary data.</text>
</comment>
<protein>
    <submittedName>
        <fullName evidence="2">Dihydrofolate reductase family protein</fullName>
    </submittedName>
</protein>
<evidence type="ECO:0000313" key="2">
    <source>
        <dbReference type="EMBL" id="MFC7613298.1"/>
    </source>
</evidence>
<organism evidence="2 3">
    <name type="scientific">Actinokineospora soli</name>
    <dbReference type="NCBI Taxonomy" id="1048753"/>
    <lineage>
        <taxon>Bacteria</taxon>
        <taxon>Bacillati</taxon>
        <taxon>Actinomycetota</taxon>
        <taxon>Actinomycetes</taxon>
        <taxon>Pseudonocardiales</taxon>
        <taxon>Pseudonocardiaceae</taxon>
        <taxon>Actinokineospora</taxon>
    </lineage>
</organism>